<reference evidence="3 4" key="1">
    <citation type="journal article" date="2019" name="Int. J. Syst. Evol. Microbiol.">
        <title>The Global Catalogue of Microorganisms (GCM) 10K type strain sequencing project: providing services to taxonomists for standard genome sequencing and annotation.</title>
        <authorList>
            <consortium name="The Broad Institute Genomics Platform"/>
            <consortium name="The Broad Institute Genome Sequencing Center for Infectious Disease"/>
            <person name="Wu L."/>
            <person name="Ma J."/>
        </authorList>
    </citation>
    <scope>NUCLEOTIDE SEQUENCE [LARGE SCALE GENOMIC DNA]</scope>
    <source>
        <strain evidence="3 4">JCM 30072</strain>
    </source>
</reference>
<dbReference type="InterPro" id="IPR002470">
    <property type="entry name" value="Peptidase_S9A"/>
</dbReference>
<feature type="region of interest" description="Disordered" evidence="1">
    <location>
        <begin position="451"/>
        <end position="484"/>
    </location>
</feature>
<evidence type="ECO:0000313" key="3">
    <source>
        <dbReference type="EMBL" id="MFC7058869.1"/>
    </source>
</evidence>
<dbReference type="InterPro" id="IPR029058">
    <property type="entry name" value="AB_hydrolase_fold"/>
</dbReference>
<proteinExistence type="predicted"/>
<protein>
    <submittedName>
        <fullName evidence="3">Prolyl oligopeptidase family serine peptidase</fullName>
    </submittedName>
</protein>
<name>A0ABD5W5B3_9EURY</name>
<dbReference type="PANTHER" id="PTHR42881">
    <property type="entry name" value="PROLYL ENDOPEPTIDASE"/>
    <property type="match status" value="1"/>
</dbReference>
<dbReference type="PANTHER" id="PTHR42881:SF13">
    <property type="entry name" value="PROLYL ENDOPEPTIDASE"/>
    <property type="match status" value="1"/>
</dbReference>
<keyword evidence="4" id="KW-1185">Reference proteome</keyword>
<evidence type="ECO:0000259" key="2">
    <source>
        <dbReference type="Pfam" id="PF00326"/>
    </source>
</evidence>
<feature type="compositionally biased region" description="Basic and acidic residues" evidence="1">
    <location>
        <begin position="451"/>
        <end position="466"/>
    </location>
</feature>
<dbReference type="Proteomes" id="UP001596445">
    <property type="component" value="Unassembled WGS sequence"/>
</dbReference>
<dbReference type="Pfam" id="PF00326">
    <property type="entry name" value="Peptidase_S9"/>
    <property type="match status" value="1"/>
</dbReference>
<gene>
    <name evidence="3" type="ORF">ACFQQG_12710</name>
</gene>
<dbReference type="EMBL" id="JBHSZI010000001">
    <property type="protein sequence ID" value="MFC7058869.1"/>
    <property type="molecule type" value="Genomic_DNA"/>
</dbReference>
<sequence>MTVGELGADSDLFALEDGSLEPVLTELDAPLTPVLHKGRVYVHTTAGAPRGRVLGHDAETITEVSGIEDFETVVAETGDTMQQVAPVGDGFAVHRIRDASSVVSVHSADGTERYELSLPEFAGIPRGGLGNNRESAELFVFLQGLDRPTGVVRAAVGPGDGPDDWAVLQSPTLPAELDPQEELDLTIERRWVESTDAASVPVYVVHRSDIKPDGDAPTVLYGYGGFRIPLLPSLDPYRLPFLADGGVFALACLRGGSEFGEEWHEQGAREHKEHTFEDFEAVAEDLVAAGYTNTDRLAGWGGSNGGLTVGAALTRRPGLFGAIVCTVPLLDMLRFHKFLLGEAWTGEYGSPEDEEAFEWLRSYSPYHNITQRSYPATLFATAAGDTRVHPSHARKMTARMQAATAGEDPICYHSVEETGHGTGTPTSLEIEQTLDKWAFVYETLDIERSSGIEARPRSSSRPDLRQIRSRHPVQVRPLRRQHRR</sequence>
<comment type="caution">
    <text evidence="3">The sequence shown here is derived from an EMBL/GenBank/DDBJ whole genome shotgun (WGS) entry which is preliminary data.</text>
</comment>
<dbReference type="PRINTS" id="PR00862">
    <property type="entry name" value="PROLIGOPTASE"/>
</dbReference>
<dbReference type="Gene3D" id="2.130.10.120">
    <property type="entry name" value="Prolyl oligopeptidase, N-terminal domain"/>
    <property type="match status" value="1"/>
</dbReference>
<dbReference type="InterPro" id="IPR001375">
    <property type="entry name" value="Peptidase_S9_cat"/>
</dbReference>
<organism evidence="3 4">
    <name type="scientific">Halovenus salina</name>
    <dbReference type="NCBI Taxonomy" id="1510225"/>
    <lineage>
        <taxon>Archaea</taxon>
        <taxon>Methanobacteriati</taxon>
        <taxon>Methanobacteriota</taxon>
        <taxon>Stenosarchaea group</taxon>
        <taxon>Halobacteria</taxon>
        <taxon>Halobacteriales</taxon>
        <taxon>Haloarculaceae</taxon>
        <taxon>Halovenus</taxon>
    </lineage>
</organism>
<evidence type="ECO:0000313" key="4">
    <source>
        <dbReference type="Proteomes" id="UP001596445"/>
    </source>
</evidence>
<accession>A0ABD5W5B3</accession>
<dbReference type="SUPFAM" id="SSF53474">
    <property type="entry name" value="alpha/beta-Hydrolases"/>
    <property type="match status" value="1"/>
</dbReference>
<dbReference type="AlphaFoldDB" id="A0ABD5W5B3"/>
<dbReference type="Gene3D" id="3.40.50.1820">
    <property type="entry name" value="alpha/beta hydrolase"/>
    <property type="match status" value="1"/>
</dbReference>
<dbReference type="RefSeq" id="WP_382185814.1">
    <property type="nucleotide sequence ID" value="NZ_JBHSZI010000001.1"/>
</dbReference>
<evidence type="ECO:0000256" key="1">
    <source>
        <dbReference type="SAM" id="MobiDB-lite"/>
    </source>
</evidence>
<feature type="domain" description="Peptidase S9 prolyl oligopeptidase catalytic" evidence="2">
    <location>
        <begin position="237"/>
        <end position="445"/>
    </location>
</feature>
<dbReference type="InterPro" id="IPR051167">
    <property type="entry name" value="Prolyl_oligopep/macrocyclase"/>
</dbReference>
<feature type="compositionally biased region" description="Basic residues" evidence="1">
    <location>
        <begin position="467"/>
        <end position="484"/>
    </location>
</feature>